<gene>
    <name evidence="1" type="ORF">AWB74_00254</name>
</gene>
<keyword evidence="2" id="KW-1185">Reference proteome</keyword>
<evidence type="ECO:0000313" key="1">
    <source>
        <dbReference type="EMBL" id="SAL12691.1"/>
    </source>
</evidence>
<dbReference type="AlphaFoldDB" id="A0A158EYU1"/>
<sequence length="41" mass="4314">MKLPMTGLYTYNTAPAAPYLIAPGVYSFPSAHAVAQCAPND</sequence>
<dbReference type="EMBL" id="FCOM02000001">
    <property type="protein sequence ID" value="SAL12691.1"/>
    <property type="molecule type" value="Genomic_DNA"/>
</dbReference>
<evidence type="ECO:0000313" key="2">
    <source>
        <dbReference type="Proteomes" id="UP000055019"/>
    </source>
</evidence>
<organism evidence="1 2">
    <name type="scientific">Caballeronia arvi</name>
    <dbReference type="NCBI Taxonomy" id="1777135"/>
    <lineage>
        <taxon>Bacteria</taxon>
        <taxon>Pseudomonadati</taxon>
        <taxon>Pseudomonadota</taxon>
        <taxon>Betaproteobacteria</taxon>
        <taxon>Burkholderiales</taxon>
        <taxon>Burkholderiaceae</taxon>
        <taxon>Caballeronia</taxon>
    </lineage>
</organism>
<accession>A0A158EYU1</accession>
<proteinExistence type="predicted"/>
<comment type="caution">
    <text evidence="1">The sequence shown here is derived from an EMBL/GenBank/DDBJ whole genome shotgun (WGS) entry which is preliminary data.</text>
</comment>
<name>A0A158EYU1_9BURK</name>
<reference evidence="1" key="1">
    <citation type="submission" date="2016-01" db="EMBL/GenBank/DDBJ databases">
        <authorList>
            <person name="Peeters C."/>
        </authorList>
    </citation>
    <scope>NUCLEOTIDE SEQUENCE [LARGE SCALE GENOMIC DNA]</scope>
    <source>
        <strain evidence="1">LMG 29317</strain>
    </source>
</reference>
<protein>
    <submittedName>
        <fullName evidence="1">Uncharacterized protein</fullName>
    </submittedName>
</protein>
<dbReference type="Proteomes" id="UP000055019">
    <property type="component" value="Unassembled WGS sequence"/>
</dbReference>